<evidence type="ECO:0000256" key="1">
    <source>
        <dbReference type="SAM" id="MobiDB-lite"/>
    </source>
</evidence>
<feature type="region of interest" description="Disordered" evidence="1">
    <location>
        <begin position="1"/>
        <end position="27"/>
    </location>
</feature>
<proteinExistence type="predicted"/>
<protein>
    <submittedName>
        <fullName evidence="3">Uncharacterized protein</fullName>
    </submittedName>
</protein>
<organism evidence="3 4">
    <name type="scientific">Ralstonia holmesii</name>
    <dbReference type="NCBI Taxonomy" id="3058602"/>
    <lineage>
        <taxon>Bacteria</taxon>
        <taxon>Pseudomonadati</taxon>
        <taxon>Pseudomonadota</taxon>
        <taxon>Betaproteobacteria</taxon>
        <taxon>Burkholderiales</taxon>
        <taxon>Burkholderiaceae</taxon>
        <taxon>Ralstonia</taxon>
    </lineage>
</organism>
<evidence type="ECO:0000313" key="3">
    <source>
        <dbReference type="EMBL" id="CAJ0804031.1"/>
    </source>
</evidence>
<keyword evidence="4" id="KW-1185">Reference proteome</keyword>
<comment type="caution">
    <text evidence="3">The sequence shown here is derived from an EMBL/GenBank/DDBJ whole genome shotgun (WGS) entry which is preliminary data.</text>
</comment>
<keyword evidence="2" id="KW-0812">Transmembrane</keyword>
<accession>A0ABC8QHP9</accession>
<keyword evidence="2" id="KW-1133">Transmembrane helix</keyword>
<evidence type="ECO:0000256" key="2">
    <source>
        <dbReference type="SAM" id="Phobius"/>
    </source>
</evidence>
<name>A0ABC8QHP9_9RALS</name>
<reference evidence="3 4" key="1">
    <citation type="submission" date="2023-07" db="EMBL/GenBank/DDBJ databases">
        <authorList>
            <person name="Peeters C."/>
        </authorList>
    </citation>
    <scope>NUCLEOTIDE SEQUENCE [LARGE SCALE GENOMIC DNA]</scope>
    <source>
        <strain evidence="3 4">LMG 18096</strain>
    </source>
</reference>
<sequence length="150" mass="15894">MPGRDCSGARHRHENRPTEKHPAGLTDNTIQRSVPDAVARVLALHAAVLFSVVAAGVGAYIGSLAGAMLATRDEPNPAQPHDATLRTRHSGVLLAARVTPEREAEAARILASAGGMDVEEAAGRWRNGEWVDFDPLSPAKLNPKIAQRAA</sequence>
<keyword evidence="2" id="KW-0472">Membrane</keyword>
<dbReference type="EMBL" id="CATZAT010000014">
    <property type="protein sequence ID" value="CAJ0804031.1"/>
    <property type="molecule type" value="Genomic_DNA"/>
</dbReference>
<feature type="transmembrane region" description="Helical" evidence="2">
    <location>
        <begin position="42"/>
        <end position="62"/>
    </location>
</feature>
<evidence type="ECO:0000313" key="4">
    <source>
        <dbReference type="Proteomes" id="UP001189663"/>
    </source>
</evidence>
<dbReference type="Proteomes" id="UP001189663">
    <property type="component" value="Unassembled WGS sequence"/>
</dbReference>
<dbReference type="AlphaFoldDB" id="A0ABC8QHP9"/>
<gene>
    <name evidence="3" type="ORF">LMG18096_04384</name>
</gene>